<feature type="domain" description="DUF6249" evidence="3">
    <location>
        <begin position="106"/>
        <end position="205"/>
    </location>
</feature>
<feature type="chain" id="PRO_5047488208" description="DUF6249 domain-containing protein" evidence="2">
    <location>
        <begin position="23"/>
        <end position="217"/>
    </location>
</feature>
<comment type="caution">
    <text evidence="4">The sequence shown here is derived from an EMBL/GenBank/DDBJ whole genome shotgun (WGS) entry which is preliminary data.</text>
</comment>
<keyword evidence="1" id="KW-0812">Transmembrane</keyword>
<evidence type="ECO:0000256" key="2">
    <source>
        <dbReference type="SAM" id="SignalP"/>
    </source>
</evidence>
<dbReference type="Proteomes" id="UP000788426">
    <property type="component" value="Unassembled WGS sequence"/>
</dbReference>
<name>A0ABS6YDA0_9BACT</name>
<feature type="transmembrane region" description="Helical" evidence="1">
    <location>
        <begin position="93"/>
        <end position="121"/>
    </location>
</feature>
<dbReference type="InterPro" id="IPR046216">
    <property type="entry name" value="DUF6249"/>
</dbReference>
<feature type="signal peptide" evidence="2">
    <location>
        <begin position="1"/>
        <end position="22"/>
    </location>
</feature>
<evidence type="ECO:0000256" key="1">
    <source>
        <dbReference type="SAM" id="Phobius"/>
    </source>
</evidence>
<dbReference type="RefSeq" id="WP_219481437.1">
    <property type="nucleotide sequence ID" value="NZ_CAURQY010000028.1"/>
</dbReference>
<evidence type="ECO:0000259" key="3">
    <source>
        <dbReference type="Pfam" id="PF19762"/>
    </source>
</evidence>
<proteinExistence type="predicted"/>
<sequence>MKRLSLALMLLFSTTLCVVSTAQKHRNHLEQTEQTTATTAADTVGRCVAPITSSVDSDFDDDGFDGRFDSDEDDINASRAIQKELNTFHSYGVWGFVLIALMVIGSIIAVALPIILLIVLIRYLVKKQDTKAQLEQMRIKQAMEQPVNRQEYWAHEDEIAWRKGVQLVALGAGLACFFFILGAGPLSGIGLLVLCIGLGKLYIGKRAKKNREENTEE</sequence>
<dbReference type="EMBL" id="JAHXCT010000004">
    <property type="protein sequence ID" value="MBW4769530.1"/>
    <property type="molecule type" value="Genomic_DNA"/>
</dbReference>
<feature type="transmembrane region" description="Helical" evidence="1">
    <location>
        <begin position="186"/>
        <end position="203"/>
    </location>
</feature>
<reference evidence="4 5" key="1">
    <citation type="submission" date="2021-07" db="EMBL/GenBank/DDBJ databases">
        <title>Genomic diversity and antimicrobial resistance of Prevotella spp. isolated from chronic lung disease airways.</title>
        <authorList>
            <person name="Webb K.A."/>
            <person name="Olagoke O.S."/>
            <person name="Baird T."/>
            <person name="Neill J."/>
            <person name="Pham A."/>
            <person name="Wells T.J."/>
            <person name="Ramsay K.A."/>
            <person name="Bell S.C."/>
            <person name="Sarovich D.S."/>
            <person name="Price E.P."/>
        </authorList>
    </citation>
    <scope>NUCLEOTIDE SEQUENCE [LARGE SCALE GENOMIC DNA]</scope>
    <source>
        <strain evidence="4 5">SCHI0011.S.12</strain>
    </source>
</reference>
<keyword evidence="1" id="KW-1133">Transmembrane helix</keyword>
<keyword evidence="1" id="KW-0472">Membrane</keyword>
<keyword evidence="2" id="KW-0732">Signal</keyword>
<evidence type="ECO:0000313" key="4">
    <source>
        <dbReference type="EMBL" id="MBW4769530.1"/>
    </source>
</evidence>
<keyword evidence="5" id="KW-1185">Reference proteome</keyword>
<protein>
    <recommendedName>
        <fullName evidence="3">DUF6249 domain-containing protein</fullName>
    </recommendedName>
</protein>
<gene>
    <name evidence="4" type="ORF">KZO38_07110</name>
</gene>
<evidence type="ECO:0000313" key="5">
    <source>
        <dbReference type="Proteomes" id="UP000788426"/>
    </source>
</evidence>
<dbReference type="Pfam" id="PF19762">
    <property type="entry name" value="DUF6249"/>
    <property type="match status" value="1"/>
</dbReference>
<organism evidence="4 5">
    <name type="scientific">Hoylesella nanceiensis</name>
    <dbReference type="NCBI Taxonomy" id="425941"/>
    <lineage>
        <taxon>Bacteria</taxon>
        <taxon>Pseudomonadati</taxon>
        <taxon>Bacteroidota</taxon>
        <taxon>Bacteroidia</taxon>
        <taxon>Bacteroidales</taxon>
        <taxon>Prevotellaceae</taxon>
        <taxon>Hoylesella</taxon>
    </lineage>
</organism>
<accession>A0ABS6YDA0</accession>